<gene>
    <name evidence="1" type="ORF">BJ684DRAFT_19207</name>
</gene>
<dbReference type="Gene3D" id="1.10.510.10">
    <property type="entry name" value="Transferase(Phosphotransferase) domain 1"/>
    <property type="match status" value="1"/>
</dbReference>
<accession>A0A4P9Y5S2</accession>
<evidence type="ECO:0000313" key="2">
    <source>
        <dbReference type="Proteomes" id="UP000267251"/>
    </source>
</evidence>
<dbReference type="EMBL" id="KZ987842">
    <property type="protein sequence ID" value="RKP14386.1"/>
    <property type="molecule type" value="Genomic_DNA"/>
</dbReference>
<evidence type="ECO:0008006" key="3">
    <source>
        <dbReference type="Google" id="ProtNLM"/>
    </source>
</evidence>
<dbReference type="SUPFAM" id="SSF56112">
    <property type="entry name" value="Protein kinase-like (PK-like)"/>
    <property type="match status" value="1"/>
</dbReference>
<sequence>MTTHALDMFSCGQIIHWMASSAPIWGEEDPTHAFMAHMLCQASEFPIASSNFAQPPVYHLVVGLLQKDPAEHLNLKAIRKRLYFSSILDTRVVSDLLKERLAVKDIEAGEGKEDGAGAVAIPEENDSIFINFSWYIRHHGLRRIWSTDGWDRQALSETLVESLKNHLAIDVAAFEALDRFMDEFFPPLGGNYVTIEQINEVFLKVISKY</sequence>
<keyword evidence="2" id="KW-1185">Reference proteome</keyword>
<organism evidence="1 2">
    <name type="scientific">Piptocephalis cylindrospora</name>
    <dbReference type="NCBI Taxonomy" id="1907219"/>
    <lineage>
        <taxon>Eukaryota</taxon>
        <taxon>Fungi</taxon>
        <taxon>Fungi incertae sedis</taxon>
        <taxon>Zoopagomycota</taxon>
        <taxon>Zoopagomycotina</taxon>
        <taxon>Zoopagomycetes</taxon>
        <taxon>Zoopagales</taxon>
        <taxon>Piptocephalidaceae</taxon>
        <taxon>Piptocephalis</taxon>
    </lineage>
</organism>
<name>A0A4P9Y5S2_9FUNG</name>
<dbReference type="AlphaFoldDB" id="A0A4P9Y5S2"/>
<dbReference type="Proteomes" id="UP000267251">
    <property type="component" value="Unassembled WGS sequence"/>
</dbReference>
<evidence type="ECO:0000313" key="1">
    <source>
        <dbReference type="EMBL" id="RKP14386.1"/>
    </source>
</evidence>
<proteinExistence type="predicted"/>
<protein>
    <recommendedName>
        <fullName evidence="3">Protein kinase domain-containing protein</fullName>
    </recommendedName>
</protein>
<reference evidence="2" key="1">
    <citation type="journal article" date="2018" name="Nat. Microbiol.">
        <title>Leveraging single-cell genomics to expand the fungal tree of life.</title>
        <authorList>
            <person name="Ahrendt S.R."/>
            <person name="Quandt C.A."/>
            <person name="Ciobanu D."/>
            <person name="Clum A."/>
            <person name="Salamov A."/>
            <person name="Andreopoulos B."/>
            <person name="Cheng J.F."/>
            <person name="Woyke T."/>
            <person name="Pelin A."/>
            <person name="Henrissat B."/>
            <person name="Reynolds N.K."/>
            <person name="Benny G.L."/>
            <person name="Smith M.E."/>
            <person name="James T.Y."/>
            <person name="Grigoriev I.V."/>
        </authorList>
    </citation>
    <scope>NUCLEOTIDE SEQUENCE [LARGE SCALE GENOMIC DNA]</scope>
</reference>
<dbReference type="InterPro" id="IPR011009">
    <property type="entry name" value="Kinase-like_dom_sf"/>
</dbReference>